<proteinExistence type="predicted"/>
<comment type="caution">
    <text evidence="3">The sequence shown here is derived from an EMBL/GenBank/DDBJ whole genome shotgun (WGS) entry which is preliminary data.</text>
</comment>
<dbReference type="AlphaFoldDB" id="A0A1E7K256"/>
<reference evidence="3 4" key="1">
    <citation type="journal article" date="2016" name="Front. Microbiol.">
        <title>Comparative Genomics Analysis of Streptomyces Species Reveals Their Adaptation to the Marine Environment and Their Diversity at the Genomic Level.</title>
        <authorList>
            <person name="Tian X."/>
            <person name="Zhang Z."/>
            <person name="Yang T."/>
            <person name="Chen M."/>
            <person name="Li J."/>
            <person name="Chen F."/>
            <person name="Yang J."/>
            <person name="Li W."/>
            <person name="Zhang B."/>
            <person name="Zhang Z."/>
            <person name="Wu J."/>
            <person name="Zhang C."/>
            <person name="Long L."/>
            <person name="Xiao J."/>
        </authorList>
    </citation>
    <scope>NUCLEOTIDE SEQUENCE [LARGE SCALE GENOMIC DNA]</scope>
    <source>
        <strain evidence="3 4">SCSIO M10379</strain>
    </source>
</reference>
<evidence type="ECO:0000313" key="4">
    <source>
        <dbReference type="Proteomes" id="UP000175829"/>
    </source>
</evidence>
<keyword evidence="2" id="KW-0812">Transmembrane</keyword>
<dbReference type="PATRIC" id="fig|943816.4.peg.1173"/>
<keyword evidence="2" id="KW-0472">Membrane</keyword>
<accession>A0A1E7K256</accession>
<feature type="transmembrane region" description="Helical" evidence="2">
    <location>
        <begin position="81"/>
        <end position="101"/>
    </location>
</feature>
<sequence>MATDSASGGDGATCPGCGGGDTRPVSEARTGKGALRKELGTRLAKGPEKTGDGCMHFLEGMVLTGMGAALAWTGMDQDKPLQLGGGILLAAVCFVGTIVVVHGDRQEQDAESAGAARADALWAPARYCYGCESVFCPGGEPWPGVLTPEEFRTHVWTEAGYADQLPRHAPRGGARGGRHRGTG</sequence>
<keyword evidence="2" id="KW-1133">Transmembrane helix</keyword>
<gene>
    <name evidence="3" type="ORF">AN217_08920</name>
</gene>
<evidence type="ECO:0000313" key="3">
    <source>
        <dbReference type="EMBL" id="OEU97946.1"/>
    </source>
</evidence>
<evidence type="ECO:0000256" key="2">
    <source>
        <dbReference type="SAM" id="Phobius"/>
    </source>
</evidence>
<feature type="compositionally biased region" description="Basic and acidic residues" evidence="1">
    <location>
        <begin position="24"/>
        <end position="34"/>
    </location>
</feature>
<organism evidence="3 4">
    <name type="scientific">Streptomyces qinglanensis</name>
    <dbReference type="NCBI Taxonomy" id="943816"/>
    <lineage>
        <taxon>Bacteria</taxon>
        <taxon>Bacillati</taxon>
        <taxon>Actinomycetota</taxon>
        <taxon>Actinomycetes</taxon>
        <taxon>Kitasatosporales</taxon>
        <taxon>Streptomycetaceae</taxon>
        <taxon>Streptomyces</taxon>
    </lineage>
</organism>
<feature type="compositionally biased region" description="Gly residues" evidence="1">
    <location>
        <begin position="8"/>
        <end position="21"/>
    </location>
</feature>
<dbReference type="Proteomes" id="UP000175829">
    <property type="component" value="Unassembled WGS sequence"/>
</dbReference>
<name>A0A1E7K256_9ACTN</name>
<dbReference type="RefSeq" id="WP_069991299.1">
    <property type="nucleotide sequence ID" value="NZ_LJGV01000022.1"/>
</dbReference>
<feature type="region of interest" description="Disordered" evidence="1">
    <location>
        <begin position="1"/>
        <end position="34"/>
    </location>
</feature>
<protein>
    <submittedName>
        <fullName evidence="3">Uncharacterized protein</fullName>
    </submittedName>
</protein>
<dbReference type="EMBL" id="LJGV01000022">
    <property type="protein sequence ID" value="OEU97946.1"/>
    <property type="molecule type" value="Genomic_DNA"/>
</dbReference>
<evidence type="ECO:0000256" key="1">
    <source>
        <dbReference type="SAM" id="MobiDB-lite"/>
    </source>
</evidence>